<evidence type="ECO:0000313" key="4">
    <source>
        <dbReference type="EMBL" id="KAJ8047138.1"/>
    </source>
</evidence>
<feature type="chain" id="PRO_5040244274" evidence="2">
    <location>
        <begin position="28"/>
        <end position="931"/>
    </location>
</feature>
<dbReference type="OrthoDB" id="9449373at2759"/>
<proteinExistence type="predicted"/>
<keyword evidence="1" id="KW-0472">Membrane</keyword>
<dbReference type="SUPFAM" id="SSF48726">
    <property type="entry name" value="Immunoglobulin"/>
    <property type="match status" value="1"/>
</dbReference>
<dbReference type="Pfam" id="PF25496">
    <property type="entry name" value="URGCP"/>
    <property type="match status" value="1"/>
</dbReference>
<dbReference type="EMBL" id="JAIZAY010000002">
    <property type="protein sequence ID" value="KAJ8047138.1"/>
    <property type="molecule type" value="Genomic_DNA"/>
</dbReference>
<dbReference type="AlphaFoldDB" id="A0A9Q1CLV9"/>
<evidence type="ECO:0000256" key="2">
    <source>
        <dbReference type="SAM" id="SignalP"/>
    </source>
</evidence>
<keyword evidence="5" id="KW-1185">Reference proteome</keyword>
<protein>
    <submittedName>
        <fullName evidence="4">Interferon-induced very large GTPase 1</fullName>
    </submittedName>
</protein>
<dbReference type="Gene3D" id="2.60.40.10">
    <property type="entry name" value="Immunoglobulins"/>
    <property type="match status" value="2"/>
</dbReference>
<dbReference type="PANTHER" id="PTHR14819">
    <property type="entry name" value="GTP-BINDING"/>
    <property type="match status" value="1"/>
</dbReference>
<dbReference type="PROSITE" id="PS50835">
    <property type="entry name" value="IG_LIKE"/>
    <property type="match status" value="2"/>
</dbReference>
<evidence type="ECO:0000256" key="1">
    <source>
        <dbReference type="SAM" id="Phobius"/>
    </source>
</evidence>
<feature type="domain" description="Ig-like" evidence="3">
    <location>
        <begin position="225"/>
        <end position="340"/>
    </location>
</feature>
<dbReference type="PANTHER" id="PTHR14819:SF25">
    <property type="entry name" value="CHROMOSOME UNDETERMINED SCAFFOLD_52, WHOLE GENOME SHOTGUN SEQUENCE"/>
    <property type="match status" value="1"/>
</dbReference>
<dbReference type="SMART" id="SM00409">
    <property type="entry name" value="IG"/>
    <property type="match status" value="2"/>
</dbReference>
<feature type="domain" description="Ig-like" evidence="3">
    <location>
        <begin position="138"/>
        <end position="223"/>
    </location>
</feature>
<dbReference type="InterPro" id="IPR057365">
    <property type="entry name" value="URGCP"/>
</dbReference>
<name>A0A9Q1CLV9_HOLLE</name>
<accession>A0A9Q1CLV9</accession>
<gene>
    <name evidence="4" type="ORF">HOLleu_06050</name>
</gene>
<dbReference type="InterPro" id="IPR007110">
    <property type="entry name" value="Ig-like_dom"/>
</dbReference>
<keyword evidence="1" id="KW-1133">Transmembrane helix</keyword>
<reference evidence="4" key="1">
    <citation type="submission" date="2021-10" db="EMBL/GenBank/DDBJ databases">
        <title>Tropical sea cucumber genome reveals ecological adaptation and Cuvierian tubules defense mechanism.</title>
        <authorList>
            <person name="Chen T."/>
        </authorList>
    </citation>
    <scope>NUCLEOTIDE SEQUENCE</scope>
    <source>
        <strain evidence="4">Nanhai2018</strain>
        <tissue evidence="4">Muscle</tissue>
    </source>
</reference>
<dbReference type="InterPro" id="IPR003599">
    <property type="entry name" value="Ig_sub"/>
</dbReference>
<dbReference type="InterPro" id="IPR013783">
    <property type="entry name" value="Ig-like_fold"/>
</dbReference>
<evidence type="ECO:0000259" key="3">
    <source>
        <dbReference type="PROSITE" id="PS50835"/>
    </source>
</evidence>
<organism evidence="4 5">
    <name type="scientific">Holothuria leucospilota</name>
    <name type="common">Black long sea cucumber</name>
    <name type="synonym">Mertensiothuria leucospilota</name>
    <dbReference type="NCBI Taxonomy" id="206669"/>
    <lineage>
        <taxon>Eukaryota</taxon>
        <taxon>Metazoa</taxon>
        <taxon>Echinodermata</taxon>
        <taxon>Eleutherozoa</taxon>
        <taxon>Echinozoa</taxon>
        <taxon>Holothuroidea</taxon>
        <taxon>Aspidochirotacea</taxon>
        <taxon>Aspidochirotida</taxon>
        <taxon>Holothuriidae</taxon>
        <taxon>Holothuria</taxon>
    </lineage>
</organism>
<comment type="caution">
    <text evidence="4">The sequence shown here is derived from an EMBL/GenBank/DDBJ whole genome shotgun (WGS) entry which is preliminary data.</text>
</comment>
<dbReference type="Proteomes" id="UP001152320">
    <property type="component" value="Chromosome 2"/>
</dbReference>
<keyword evidence="2" id="KW-0732">Signal</keyword>
<feature type="signal peptide" evidence="2">
    <location>
        <begin position="1"/>
        <end position="27"/>
    </location>
</feature>
<evidence type="ECO:0000313" key="5">
    <source>
        <dbReference type="Proteomes" id="UP001152320"/>
    </source>
</evidence>
<feature type="transmembrane region" description="Helical" evidence="1">
    <location>
        <begin position="480"/>
        <end position="503"/>
    </location>
</feature>
<dbReference type="InterPro" id="IPR036179">
    <property type="entry name" value="Ig-like_dom_sf"/>
</dbReference>
<keyword evidence="1" id="KW-0812">Transmembrane</keyword>
<dbReference type="InterPro" id="IPR052986">
    <property type="entry name" value="VLIG_GTPase"/>
</dbReference>
<sequence>MKFRPSWSYSAVFLLLLLTNGELSVEAMGGCDSKQYVELGKVGTIKCSFQEGFYGVYWYNSVDVTQNPFFYYEQLKKSGKGFETGEFDVENDGSLVIRNVSLQHDHEFTVAILSQKTDEAISIIIDVVVVVAPKSPYPIINQCRNDNNCYKIVDTTPNLTCMVKDSRPHIKPKWYRRTTQGDREIVFEESTKLSNERFTSYAYVTNHLFDSDNFEVLVCKVTNAPPLITFNESVILLELAGNLDHSFTTEEQFVEKNSELILTCTTDNAFIIVWKMNDDNRTSLILGQVAGKRIFHLENFETGDNGNRLIMHQAGFEHEGTYTCRSSDGEITSTSSFRVSIYVQPVPRYPVVEGCSHHHYCVLTTESEGKLTCKLTGIRPVIQLKWKVFHSNAAGDLSFFNEKLTITQNGEIYDVFLTAYFRLNDKSKSKLTVECAGYGMHAEMFGLSTKLDLMFVIGGAEVAPPSNDEQSKTHTVTVSMSWLMIIATLVSSLVVFLLSGLLFKNGVLGKLFARKEERNSSLIYEALSVDDVINISGETSLTSLEENNEDQTLLSRDKFLKLQEYIGMNEICESGLLDFSDVTDMLRDQPTSTSASLLFFQRLLSNDNNATTVFREVFQDEVSQVNLENDEQLLSIVHETVKSSTLKTTERDFSCRDALFAIYHSCKLPLRHSVLSKMSELRLAVPLLLPDPFKRDQVTLLLSDLRNVHKVWTEKGLQKSASVSDYPFPTIATMRIGGISVSKGRILNMIIGRLQDVGNPSAFIKSEDDNHATVWSTGTVEAVWFLPNDTISSKDYALPVATCFLNLRGKMQTTNSRPQERFLNLFAMCVVIFIEKSSFNEYYDSVINAVTDNTKVIVVVISDKVSAGQNSRRVLRKGNYLTVIVCERCSELRIAIELCKEIVKVLEDNKPSKTLDKEGKLLCKELNIGIE</sequence>